<dbReference type="FunFam" id="1.20.140.10:FF:000001">
    <property type="entry name" value="Acyl-CoA dehydrogenase"/>
    <property type="match status" value="1"/>
</dbReference>
<dbReference type="Pfam" id="PF02771">
    <property type="entry name" value="Acyl-CoA_dh_N"/>
    <property type="match status" value="1"/>
</dbReference>
<evidence type="ECO:0000259" key="10">
    <source>
        <dbReference type="Pfam" id="PF02771"/>
    </source>
</evidence>
<dbReference type="InterPro" id="IPR046373">
    <property type="entry name" value="Acyl-CoA_Oxase/DH_mid-dom_sf"/>
</dbReference>
<dbReference type="InterPro" id="IPR037069">
    <property type="entry name" value="AcylCoA_DH/ox_N_sf"/>
</dbReference>
<feature type="domain" description="Acyl-CoA dehydrogenase/oxidase C-terminal" evidence="8">
    <location>
        <begin position="252"/>
        <end position="400"/>
    </location>
</feature>
<evidence type="ECO:0000313" key="12">
    <source>
        <dbReference type="Proteomes" id="UP000595446"/>
    </source>
</evidence>
<dbReference type="PANTHER" id="PTHR43884">
    <property type="entry name" value="ACYL-COA DEHYDROGENASE"/>
    <property type="match status" value="1"/>
</dbReference>
<keyword evidence="12" id="KW-1185">Reference proteome</keyword>
<gene>
    <name evidence="11" type="ORF">MHEC_07710</name>
</gene>
<evidence type="ECO:0000256" key="5">
    <source>
        <dbReference type="ARBA" id="ARBA00023002"/>
    </source>
</evidence>
<dbReference type="Proteomes" id="UP000595446">
    <property type="component" value="Chromosome"/>
</dbReference>
<dbReference type="Gene3D" id="1.10.540.10">
    <property type="entry name" value="Acyl-CoA dehydrogenase/oxidase, N-terminal domain"/>
    <property type="match status" value="1"/>
</dbReference>
<sequence>MSRGLPDVSARNYAGYTENKHAMKRLIFEPEHEQLRQTARQYIEREVAPNAEKWERERIVDRSAYLAAGKYGLIGFNMPEQYGGGGSDDFRFNAVINEELAKWGSVAPALSLQNDVVGPYFKTLATDEQKERWLPGIITGETIVAIAMTEPGAGSDLAGIRTSAVRDGEDWIINGSKTFISSGINCDLVVVVTRTDPEAGHKGFTLLVVERGMEGFTRGRKLDKMGLHSQDTAELHFENVRVPASNVLGQEGRGFYHLMHNLPSERLSIAISAIAGARESWRRTLQYAKDRKAFGQPIGTFQHNRFLLAEMDTELEIGEHYIDRCLQAVVDGELTAVEAAKAKWWCTELAKKVIDGCVQLHGGYGYMNEYRVARDYVDSRIYTIFGGTTEIMKDIIGRDLGL</sequence>
<dbReference type="FunFam" id="2.40.110.10:FF:000002">
    <property type="entry name" value="Acyl-CoA dehydrogenase fadE12"/>
    <property type="match status" value="1"/>
</dbReference>
<feature type="domain" description="Acyl-CoA dehydrogenase/oxidase N-terminal" evidence="10">
    <location>
        <begin position="30"/>
        <end position="141"/>
    </location>
</feature>
<dbReference type="Gene3D" id="2.40.110.10">
    <property type="entry name" value="Butyryl-CoA Dehydrogenase, subunit A, domain 2"/>
    <property type="match status" value="1"/>
</dbReference>
<dbReference type="InterPro" id="IPR006091">
    <property type="entry name" value="Acyl-CoA_Oxase/DH_mid-dom"/>
</dbReference>
<keyword evidence="3 7" id="KW-0285">Flavoprotein</keyword>
<dbReference type="InterPro" id="IPR013786">
    <property type="entry name" value="AcylCoA_DH/ox_N"/>
</dbReference>
<dbReference type="AlphaFoldDB" id="A0A7R7TT29"/>
<name>A0A7R7TT29_9MYCO</name>
<dbReference type="PANTHER" id="PTHR43884:SF12">
    <property type="entry name" value="ISOVALERYL-COA DEHYDROGENASE, MITOCHONDRIAL-RELATED"/>
    <property type="match status" value="1"/>
</dbReference>
<evidence type="ECO:0000259" key="9">
    <source>
        <dbReference type="Pfam" id="PF02770"/>
    </source>
</evidence>
<evidence type="ECO:0000256" key="3">
    <source>
        <dbReference type="ARBA" id="ARBA00022630"/>
    </source>
</evidence>
<evidence type="ECO:0000256" key="2">
    <source>
        <dbReference type="ARBA" id="ARBA00009347"/>
    </source>
</evidence>
<dbReference type="PROSITE" id="PS00073">
    <property type="entry name" value="ACYL_COA_DH_2"/>
    <property type="match status" value="1"/>
</dbReference>
<evidence type="ECO:0000256" key="1">
    <source>
        <dbReference type="ARBA" id="ARBA00001974"/>
    </source>
</evidence>
<dbReference type="GO" id="GO:0003995">
    <property type="term" value="F:acyl-CoA dehydrogenase activity"/>
    <property type="evidence" value="ECO:0007669"/>
    <property type="project" value="InterPro"/>
</dbReference>
<accession>A0A7R7TT29</accession>
<dbReference type="SUPFAM" id="SSF56645">
    <property type="entry name" value="Acyl-CoA dehydrogenase NM domain-like"/>
    <property type="match status" value="1"/>
</dbReference>
<dbReference type="InterPro" id="IPR009075">
    <property type="entry name" value="AcylCo_DH/oxidase_C"/>
</dbReference>
<evidence type="ECO:0000259" key="8">
    <source>
        <dbReference type="Pfam" id="PF00441"/>
    </source>
</evidence>
<evidence type="ECO:0000256" key="6">
    <source>
        <dbReference type="ARBA" id="ARBA00052546"/>
    </source>
</evidence>
<dbReference type="SUPFAM" id="SSF47203">
    <property type="entry name" value="Acyl-CoA dehydrogenase C-terminal domain-like"/>
    <property type="match status" value="1"/>
</dbReference>
<dbReference type="EMBL" id="AP024237">
    <property type="protein sequence ID" value="BCO34338.1"/>
    <property type="molecule type" value="Genomic_DNA"/>
</dbReference>
<dbReference type="Gene3D" id="1.20.140.10">
    <property type="entry name" value="Butyryl-CoA Dehydrogenase, subunit A, domain 3"/>
    <property type="match status" value="1"/>
</dbReference>
<dbReference type="InterPro" id="IPR036250">
    <property type="entry name" value="AcylCo_DH-like_C"/>
</dbReference>
<evidence type="ECO:0000256" key="7">
    <source>
        <dbReference type="RuleBase" id="RU362125"/>
    </source>
</evidence>
<evidence type="ECO:0000313" key="11">
    <source>
        <dbReference type="EMBL" id="BCO34338.1"/>
    </source>
</evidence>
<proteinExistence type="inferred from homology"/>
<feature type="domain" description="Acyl-CoA oxidase/dehydrogenase middle" evidence="9">
    <location>
        <begin position="145"/>
        <end position="240"/>
    </location>
</feature>
<dbReference type="PROSITE" id="PS00072">
    <property type="entry name" value="ACYL_COA_DH_1"/>
    <property type="match status" value="1"/>
</dbReference>
<dbReference type="Pfam" id="PF02770">
    <property type="entry name" value="Acyl-CoA_dh_M"/>
    <property type="match status" value="1"/>
</dbReference>
<evidence type="ECO:0000256" key="4">
    <source>
        <dbReference type="ARBA" id="ARBA00022827"/>
    </source>
</evidence>
<reference evidence="11 12" key="1">
    <citation type="submission" date="2020-12" db="EMBL/GenBank/DDBJ databases">
        <title>Complete genome sequence of Mycobacterium heckeshornense JCM 15655T, closely related to a pathogenic non-tuberculous mycobacterial species Mycobacterium xenopi.</title>
        <authorList>
            <person name="Yoshida M."/>
            <person name="Fukano H."/>
            <person name="Asakura T."/>
            <person name="Suzuki M."/>
            <person name="Hoshino Y."/>
        </authorList>
    </citation>
    <scope>NUCLEOTIDE SEQUENCE [LARGE SCALE GENOMIC DNA]</scope>
    <source>
        <strain evidence="11 12">JCM 15655</strain>
    </source>
</reference>
<keyword evidence="4 7" id="KW-0274">FAD</keyword>
<keyword evidence="5 7" id="KW-0560">Oxidoreductase</keyword>
<comment type="cofactor">
    <cofactor evidence="1 7">
        <name>FAD</name>
        <dbReference type="ChEBI" id="CHEBI:57692"/>
    </cofactor>
</comment>
<comment type="catalytic activity">
    <reaction evidence="6">
        <text>a 2,3-saturated acyl-CoA + A = a 2,3-dehydroacyl-CoA + AH2</text>
        <dbReference type="Rhea" id="RHEA:48608"/>
        <dbReference type="ChEBI" id="CHEBI:13193"/>
        <dbReference type="ChEBI" id="CHEBI:17499"/>
        <dbReference type="ChEBI" id="CHEBI:60015"/>
        <dbReference type="ChEBI" id="CHEBI:65111"/>
    </reaction>
</comment>
<organism evidence="11 12">
    <name type="scientific">Mycobacterium heckeshornense</name>
    <dbReference type="NCBI Taxonomy" id="110505"/>
    <lineage>
        <taxon>Bacteria</taxon>
        <taxon>Bacillati</taxon>
        <taxon>Actinomycetota</taxon>
        <taxon>Actinomycetes</taxon>
        <taxon>Mycobacteriales</taxon>
        <taxon>Mycobacteriaceae</taxon>
        <taxon>Mycobacterium</taxon>
    </lineage>
</organism>
<comment type="similarity">
    <text evidence="2 7">Belongs to the acyl-CoA dehydrogenase family.</text>
</comment>
<protein>
    <submittedName>
        <fullName evidence="11">Acyl-CoA dehydrogenase</fullName>
    </submittedName>
</protein>
<dbReference type="InterPro" id="IPR009100">
    <property type="entry name" value="AcylCoA_DH/oxidase_NM_dom_sf"/>
</dbReference>
<dbReference type="Pfam" id="PF00441">
    <property type="entry name" value="Acyl-CoA_dh_1"/>
    <property type="match status" value="1"/>
</dbReference>
<dbReference type="InterPro" id="IPR006089">
    <property type="entry name" value="Acyl-CoA_DH_CS"/>
</dbReference>
<dbReference type="GO" id="GO:0050660">
    <property type="term" value="F:flavin adenine dinucleotide binding"/>
    <property type="evidence" value="ECO:0007669"/>
    <property type="project" value="InterPro"/>
</dbReference>